<dbReference type="OrthoDB" id="9813612at2"/>
<dbReference type="HOGENOM" id="CLU_017584_3_3_6"/>
<dbReference type="InterPro" id="IPR005861">
    <property type="entry name" value="HisP_aminotrans"/>
</dbReference>
<comment type="catalytic activity">
    <reaction evidence="8 9">
        <text>L-histidinol phosphate + 2-oxoglutarate = 3-(imidazol-4-yl)-2-oxopropyl phosphate + L-glutamate</text>
        <dbReference type="Rhea" id="RHEA:23744"/>
        <dbReference type="ChEBI" id="CHEBI:16810"/>
        <dbReference type="ChEBI" id="CHEBI:29985"/>
        <dbReference type="ChEBI" id="CHEBI:57766"/>
        <dbReference type="ChEBI" id="CHEBI:57980"/>
        <dbReference type="EC" id="2.6.1.9"/>
    </reaction>
</comment>
<dbReference type="InterPro" id="IPR015422">
    <property type="entry name" value="PyrdxlP-dep_Trfase_small"/>
</dbReference>
<name>A0A090AHA4_9GAMM</name>
<sequence length="367" mass="40526">MTCDIFKLATPGVQGLHPYQPGKPIEELEREYGIKNVIKLASNENPLGPSPVVLEAIRSNLKDISRYPDGNGFNLKKALAQKYGIEMDMITLGNGSNDVLELIARAFVTPTQSVVFSEYAFAVYPIVTQAIGAKAIVTPAKNWGHDLVAMQAAIREDTRLVFIANPNNPTGTWINQSSLKNFLETVPATVLVTVDEAYFEYAVENPVYPNTLEWLAFYPNLIITRTFSKAYGLAGLRVGYSISHPEVAHLLNRVRQPFNVNSLALSAATAALSDNQYIEKSVAFNFAGMQKLIQAFDEMKLPYIDSACNFVSVDVGRPVSEIYEKLLREGVIVRPVGNYGMPQHLRISIGTETENQKLIAALKKILT</sequence>
<proteinExistence type="inferred from homology"/>
<dbReference type="Gene3D" id="3.90.1150.10">
    <property type="entry name" value="Aspartate Aminotransferase, domain 1"/>
    <property type="match status" value="1"/>
</dbReference>
<keyword evidence="12" id="KW-1185">Reference proteome</keyword>
<dbReference type="InterPro" id="IPR050106">
    <property type="entry name" value="HistidinolP_aminotransfase"/>
</dbReference>
<keyword evidence="9" id="KW-0368">Histidine biosynthesis</keyword>
<protein>
    <recommendedName>
        <fullName evidence="9">Histidinol-phosphate aminotransferase</fullName>
        <ecNumber evidence="9">2.6.1.9</ecNumber>
    </recommendedName>
    <alternativeName>
        <fullName evidence="9">Imidazole acetol-phosphate transaminase</fullName>
    </alternativeName>
</protein>
<feature type="modified residue" description="N6-(pyridoxal phosphate)lysine" evidence="9">
    <location>
        <position position="229"/>
    </location>
</feature>
<gene>
    <name evidence="9" type="primary">hisC</name>
    <name evidence="11" type="ORF">THII_3386</name>
</gene>
<evidence type="ECO:0000256" key="6">
    <source>
        <dbReference type="ARBA" id="ARBA00022679"/>
    </source>
</evidence>
<dbReference type="Gene3D" id="3.40.640.10">
    <property type="entry name" value="Type I PLP-dependent aspartate aminotransferase-like (Major domain)"/>
    <property type="match status" value="1"/>
</dbReference>
<evidence type="ECO:0000256" key="7">
    <source>
        <dbReference type="ARBA" id="ARBA00022898"/>
    </source>
</evidence>
<dbReference type="InterPro" id="IPR015424">
    <property type="entry name" value="PyrdxlP-dep_Trfase"/>
</dbReference>
<comment type="similarity">
    <text evidence="3 9">Belongs to the class-II pyridoxal-phosphate-dependent aminotransferase family. Histidinol-phosphate aminotransferase subfamily.</text>
</comment>
<dbReference type="EMBL" id="AP014633">
    <property type="protein sequence ID" value="BAP57683.1"/>
    <property type="molecule type" value="Genomic_DNA"/>
</dbReference>
<evidence type="ECO:0000313" key="12">
    <source>
        <dbReference type="Proteomes" id="UP000031623"/>
    </source>
</evidence>
<dbReference type="Pfam" id="PF00155">
    <property type="entry name" value="Aminotran_1_2"/>
    <property type="match status" value="1"/>
</dbReference>
<comment type="cofactor">
    <cofactor evidence="1 9">
        <name>pyridoxal 5'-phosphate</name>
        <dbReference type="ChEBI" id="CHEBI:597326"/>
    </cofactor>
</comment>
<dbReference type="PANTHER" id="PTHR43643:SF3">
    <property type="entry name" value="HISTIDINOL-PHOSPHATE AMINOTRANSFERASE"/>
    <property type="match status" value="1"/>
</dbReference>
<keyword evidence="6 9" id="KW-0808">Transferase</keyword>
<dbReference type="STRING" id="40754.THII_3386"/>
<dbReference type="GO" id="GO:0030170">
    <property type="term" value="F:pyridoxal phosphate binding"/>
    <property type="evidence" value="ECO:0007669"/>
    <property type="project" value="InterPro"/>
</dbReference>
<dbReference type="PANTHER" id="PTHR43643">
    <property type="entry name" value="HISTIDINOL-PHOSPHATE AMINOTRANSFERASE 2"/>
    <property type="match status" value="1"/>
</dbReference>
<evidence type="ECO:0000256" key="1">
    <source>
        <dbReference type="ARBA" id="ARBA00001933"/>
    </source>
</evidence>
<evidence type="ECO:0000256" key="2">
    <source>
        <dbReference type="ARBA" id="ARBA00005011"/>
    </source>
</evidence>
<dbReference type="KEGG" id="tig:THII_3386"/>
<evidence type="ECO:0000256" key="4">
    <source>
        <dbReference type="ARBA" id="ARBA00011738"/>
    </source>
</evidence>
<evidence type="ECO:0000259" key="10">
    <source>
        <dbReference type="Pfam" id="PF00155"/>
    </source>
</evidence>
<comment type="subunit">
    <text evidence="4 9">Homodimer.</text>
</comment>
<dbReference type="HAMAP" id="MF_01023">
    <property type="entry name" value="HisC_aminotrans_2"/>
    <property type="match status" value="1"/>
</dbReference>
<dbReference type="CDD" id="cd00609">
    <property type="entry name" value="AAT_like"/>
    <property type="match status" value="1"/>
</dbReference>
<keyword evidence="7 9" id="KW-0663">Pyridoxal phosphate</keyword>
<dbReference type="EC" id="2.6.1.9" evidence="9"/>
<dbReference type="GO" id="GO:0000105">
    <property type="term" value="P:L-histidine biosynthetic process"/>
    <property type="evidence" value="ECO:0007669"/>
    <property type="project" value="UniProtKB-UniRule"/>
</dbReference>
<dbReference type="InterPro" id="IPR004839">
    <property type="entry name" value="Aminotransferase_I/II_large"/>
</dbReference>
<dbReference type="Proteomes" id="UP000031623">
    <property type="component" value="Chromosome"/>
</dbReference>
<comment type="pathway">
    <text evidence="2 9">Amino-acid biosynthesis; L-histidine biosynthesis; L-histidine from 5-phospho-alpha-D-ribose 1-diphosphate: step 7/9.</text>
</comment>
<evidence type="ECO:0000256" key="8">
    <source>
        <dbReference type="ARBA" id="ARBA00047481"/>
    </source>
</evidence>
<dbReference type="InterPro" id="IPR015421">
    <property type="entry name" value="PyrdxlP-dep_Trfase_major"/>
</dbReference>
<reference evidence="11 12" key="1">
    <citation type="journal article" date="2014" name="ISME J.">
        <title>Ecophysiology of Thioploca ingrica as revealed by the complete genome sequence supplemented with proteomic evidence.</title>
        <authorList>
            <person name="Kojima H."/>
            <person name="Ogura Y."/>
            <person name="Yamamoto N."/>
            <person name="Togashi T."/>
            <person name="Mori H."/>
            <person name="Watanabe T."/>
            <person name="Nemoto F."/>
            <person name="Kurokawa K."/>
            <person name="Hayashi T."/>
            <person name="Fukui M."/>
        </authorList>
    </citation>
    <scope>NUCLEOTIDE SEQUENCE [LARGE SCALE GENOMIC DNA]</scope>
</reference>
<dbReference type="GO" id="GO:0004400">
    <property type="term" value="F:histidinol-phosphate transaminase activity"/>
    <property type="evidence" value="ECO:0007669"/>
    <property type="project" value="UniProtKB-UniRule"/>
</dbReference>
<evidence type="ECO:0000313" key="11">
    <source>
        <dbReference type="EMBL" id="BAP57683.1"/>
    </source>
</evidence>
<evidence type="ECO:0000256" key="9">
    <source>
        <dbReference type="HAMAP-Rule" id="MF_01023"/>
    </source>
</evidence>
<dbReference type="PROSITE" id="PS00599">
    <property type="entry name" value="AA_TRANSFER_CLASS_2"/>
    <property type="match status" value="1"/>
</dbReference>
<dbReference type="InterPro" id="IPR001917">
    <property type="entry name" value="Aminotrans_II_pyridoxalP_BS"/>
</dbReference>
<dbReference type="UniPathway" id="UPA00031">
    <property type="reaction ID" value="UER00012"/>
</dbReference>
<evidence type="ECO:0000256" key="3">
    <source>
        <dbReference type="ARBA" id="ARBA00007970"/>
    </source>
</evidence>
<dbReference type="AlphaFoldDB" id="A0A090AHA4"/>
<keyword evidence="5 9" id="KW-0032">Aminotransferase</keyword>
<accession>A0A090AHA4</accession>
<dbReference type="NCBIfam" id="TIGR01141">
    <property type="entry name" value="hisC"/>
    <property type="match status" value="1"/>
</dbReference>
<keyword evidence="9" id="KW-0028">Amino-acid biosynthesis</keyword>
<feature type="domain" description="Aminotransferase class I/classII large" evidence="10">
    <location>
        <begin position="35"/>
        <end position="362"/>
    </location>
</feature>
<evidence type="ECO:0000256" key="5">
    <source>
        <dbReference type="ARBA" id="ARBA00022576"/>
    </source>
</evidence>
<organism evidence="11 12">
    <name type="scientific">Thioploca ingrica</name>
    <dbReference type="NCBI Taxonomy" id="40754"/>
    <lineage>
        <taxon>Bacteria</taxon>
        <taxon>Pseudomonadati</taxon>
        <taxon>Pseudomonadota</taxon>
        <taxon>Gammaproteobacteria</taxon>
        <taxon>Thiotrichales</taxon>
        <taxon>Thiotrichaceae</taxon>
        <taxon>Thioploca</taxon>
    </lineage>
</organism>
<dbReference type="SUPFAM" id="SSF53383">
    <property type="entry name" value="PLP-dependent transferases"/>
    <property type="match status" value="1"/>
</dbReference>